<proteinExistence type="predicted"/>
<dbReference type="GO" id="GO:0006355">
    <property type="term" value="P:regulation of DNA-templated transcription"/>
    <property type="evidence" value="ECO:0007669"/>
    <property type="project" value="InterPro"/>
</dbReference>
<dbReference type="Pfam" id="PF00196">
    <property type="entry name" value="GerE"/>
    <property type="match status" value="1"/>
</dbReference>
<dbReference type="PANTHER" id="PTHR44688">
    <property type="entry name" value="DNA-BINDING TRANSCRIPTIONAL ACTIVATOR DEVR_DOSR"/>
    <property type="match status" value="1"/>
</dbReference>
<name>A0A4Q5J3B0_9ACTN</name>
<protein>
    <submittedName>
        <fullName evidence="6">LuxR family transcriptional regulator</fullName>
    </submittedName>
</protein>
<dbReference type="SUPFAM" id="SSF46894">
    <property type="entry name" value="C-terminal effector domain of the bipartite response regulators"/>
    <property type="match status" value="1"/>
</dbReference>
<keyword evidence="2" id="KW-0238">DNA-binding</keyword>
<reference evidence="6 7" key="1">
    <citation type="submission" date="2019-01" db="EMBL/GenBank/DDBJ databases">
        <title>Nocardioides guangzhouensis sp. nov., an actinobacterium isolated from soil.</title>
        <authorList>
            <person name="Fu Y."/>
            <person name="Cai Y."/>
            <person name="Lin Z."/>
            <person name="Chen P."/>
        </authorList>
    </citation>
    <scope>NUCLEOTIDE SEQUENCE [LARGE SCALE GENOMIC DNA]</scope>
    <source>
        <strain evidence="6 7">NBRC 105384</strain>
    </source>
</reference>
<dbReference type="EMBL" id="SDPU01000020">
    <property type="protein sequence ID" value="RYU13140.1"/>
    <property type="molecule type" value="Genomic_DNA"/>
</dbReference>
<dbReference type="SMART" id="SM00421">
    <property type="entry name" value="HTH_LUXR"/>
    <property type="match status" value="1"/>
</dbReference>
<dbReference type="Gene3D" id="1.10.10.10">
    <property type="entry name" value="Winged helix-like DNA-binding domain superfamily/Winged helix DNA-binding domain"/>
    <property type="match status" value="1"/>
</dbReference>
<dbReference type="Proteomes" id="UP000291189">
    <property type="component" value="Unassembled WGS sequence"/>
</dbReference>
<dbReference type="InterPro" id="IPR036388">
    <property type="entry name" value="WH-like_DNA-bd_sf"/>
</dbReference>
<evidence type="ECO:0000313" key="6">
    <source>
        <dbReference type="EMBL" id="RYU13140.1"/>
    </source>
</evidence>
<dbReference type="InterPro" id="IPR000792">
    <property type="entry name" value="Tscrpt_reg_LuxR_C"/>
</dbReference>
<comment type="caution">
    <text evidence="6">The sequence shown here is derived from an EMBL/GenBank/DDBJ whole genome shotgun (WGS) entry which is preliminary data.</text>
</comment>
<gene>
    <name evidence="6" type="ORF">ETU37_08125</name>
</gene>
<dbReference type="AlphaFoldDB" id="A0A4Q5J3B0"/>
<dbReference type="PROSITE" id="PS00622">
    <property type="entry name" value="HTH_LUXR_1"/>
    <property type="match status" value="1"/>
</dbReference>
<evidence type="ECO:0000313" key="7">
    <source>
        <dbReference type="Proteomes" id="UP000291189"/>
    </source>
</evidence>
<dbReference type="GO" id="GO:0003677">
    <property type="term" value="F:DNA binding"/>
    <property type="evidence" value="ECO:0007669"/>
    <property type="project" value="UniProtKB-KW"/>
</dbReference>
<keyword evidence="7" id="KW-1185">Reference proteome</keyword>
<dbReference type="OrthoDB" id="3174898at2"/>
<evidence type="ECO:0000256" key="2">
    <source>
        <dbReference type="ARBA" id="ARBA00023125"/>
    </source>
</evidence>
<dbReference type="PANTHER" id="PTHR44688:SF16">
    <property type="entry name" value="DNA-BINDING TRANSCRIPTIONAL ACTIVATOR DEVR_DOSR"/>
    <property type="match status" value="1"/>
</dbReference>
<evidence type="ECO:0000256" key="1">
    <source>
        <dbReference type="ARBA" id="ARBA00023015"/>
    </source>
</evidence>
<keyword evidence="1" id="KW-0805">Transcription regulation</keyword>
<evidence type="ECO:0000256" key="3">
    <source>
        <dbReference type="ARBA" id="ARBA00023163"/>
    </source>
</evidence>
<evidence type="ECO:0000259" key="5">
    <source>
        <dbReference type="PROSITE" id="PS50043"/>
    </source>
</evidence>
<dbReference type="InterPro" id="IPR016032">
    <property type="entry name" value="Sig_transdc_resp-reg_C-effctor"/>
</dbReference>
<dbReference type="PRINTS" id="PR00038">
    <property type="entry name" value="HTHLUXR"/>
</dbReference>
<sequence length="86" mass="9351">MAAAEPLTPTPQERAQVPDGVLRPSLSPRERDVLRQLARGATYADIAAHLYVSENTVKTHVSSLYAKLAVSRRSDALAVARTLQLL</sequence>
<feature type="domain" description="HTH luxR-type" evidence="5">
    <location>
        <begin position="19"/>
        <end position="84"/>
    </location>
</feature>
<keyword evidence="3" id="KW-0804">Transcription</keyword>
<evidence type="ECO:0000256" key="4">
    <source>
        <dbReference type="SAM" id="MobiDB-lite"/>
    </source>
</evidence>
<dbReference type="PROSITE" id="PS50043">
    <property type="entry name" value="HTH_LUXR_2"/>
    <property type="match status" value="1"/>
</dbReference>
<accession>A0A4Q5J3B0</accession>
<organism evidence="6 7">
    <name type="scientific">Nocardioides iriomotensis</name>
    <dbReference type="NCBI Taxonomy" id="715784"/>
    <lineage>
        <taxon>Bacteria</taxon>
        <taxon>Bacillati</taxon>
        <taxon>Actinomycetota</taxon>
        <taxon>Actinomycetes</taxon>
        <taxon>Propionibacteriales</taxon>
        <taxon>Nocardioidaceae</taxon>
        <taxon>Nocardioides</taxon>
    </lineage>
</organism>
<feature type="region of interest" description="Disordered" evidence="4">
    <location>
        <begin position="1"/>
        <end position="28"/>
    </location>
</feature>
<dbReference type="CDD" id="cd06170">
    <property type="entry name" value="LuxR_C_like"/>
    <property type="match status" value="1"/>
</dbReference>